<sequence>MDLRNDIRELGGLAPAFALLRRGWSYSALSYAARHGWVRRIRQGWYALPGVDELLAAAWRVGGLLGCVSAARTFGMWTPPDDRLHVTAPPRHARMRTAGDMRVRLSEEPDPRIRIHWRPCAPFDRFRATPVECIVDLAKCFRSEWVLGSLDSALALGLIRRRELLILLRRLPRHARWIVEAADAASGSFPESVLRGLLIRARISVRIQEWIDDMRVDFLIGDRLVIEVDGREFHGDHLGFEHDRARDAKLSALGYRVLRFSYAQVVYRPDEVLTAIRAAIARNDHS</sequence>
<dbReference type="Gene3D" id="3.40.960.10">
    <property type="entry name" value="VSR Endonuclease"/>
    <property type="match status" value="1"/>
</dbReference>
<reference evidence="2 3" key="1">
    <citation type="submission" date="2019-09" db="EMBL/GenBank/DDBJ databases">
        <title>Genome sequencing of strain KACC 19322.</title>
        <authorList>
            <person name="Heo J."/>
            <person name="Kim S.-J."/>
            <person name="Kim J.-S."/>
            <person name="Hong S.-B."/>
            <person name="Kwon S.-W."/>
        </authorList>
    </citation>
    <scope>NUCLEOTIDE SEQUENCE [LARGE SCALE GENOMIC DNA]</scope>
    <source>
        <strain evidence="2 3">KACC 19322</strain>
    </source>
</reference>
<proteinExistence type="predicted"/>
<dbReference type="Proteomes" id="UP000322159">
    <property type="component" value="Chromosome"/>
</dbReference>
<name>A0A5C1Y8D0_9MICO</name>
<dbReference type="SUPFAM" id="SSF52980">
    <property type="entry name" value="Restriction endonuclease-like"/>
    <property type="match status" value="1"/>
</dbReference>
<evidence type="ECO:0000313" key="2">
    <source>
        <dbReference type="EMBL" id="QEO09618.1"/>
    </source>
</evidence>
<dbReference type="OrthoDB" id="2594539at2"/>
<feature type="domain" description="DUF559" evidence="1">
    <location>
        <begin position="205"/>
        <end position="280"/>
    </location>
</feature>
<gene>
    <name evidence="2" type="ORF">FLP23_06135</name>
</gene>
<dbReference type="InterPro" id="IPR007569">
    <property type="entry name" value="DUF559"/>
</dbReference>
<organism evidence="2 3">
    <name type="scientific">Protaetiibacter larvae</name>
    <dbReference type="NCBI Taxonomy" id="2592654"/>
    <lineage>
        <taxon>Bacteria</taxon>
        <taxon>Bacillati</taxon>
        <taxon>Actinomycetota</taxon>
        <taxon>Actinomycetes</taxon>
        <taxon>Micrococcales</taxon>
        <taxon>Microbacteriaceae</taxon>
        <taxon>Protaetiibacter</taxon>
    </lineage>
</organism>
<dbReference type="KEGG" id="lyk:FLP23_06135"/>
<evidence type="ECO:0000259" key="1">
    <source>
        <dbReference type="Pfam" id="PF04480"/>
    </source>
</evidence>
<dbReference type="Pfam" id="PF04480">
    <property type="entry name" value="DUF559"/>
    <property type="match status" value="1"/>
</dbReference>
<dbReference type="AlphaFoldDB" id="A0A5C1Y8D0"/>
<protein>
    <submittedName>
        <fullName evidence="2">DUF559 domain-containing protein</fullName>
    </submittedName>
</protein>
<accession>A0A5C1Y8D0</accession>
<evidence type="ECO:0000313" key="3">
    <source>
        <dbReference type="Proteomes" id="UP000322159"/>
    </source>
</evidence>
<dbReference type="EMBL" id="CP043504">
    <property type="protein sequence ID" value="QEO09618.1"/>
    <property type="molecule type" value="Genomic_DNA"/>
</dbReference>
<dbReference type="InterPro" id="IPR011335">
    <property type="entry name" value="Restrct_endonuc-II-like"/>
</dbReference>
<keyword evidence="3" id="KW-1185">Reference proteome</keyword>
<dbReference type="RefSeq" id="WP_149325039.1">
    <property type="nucleotide sequence ID" value="NZ_CP043504.1"/>
</dbReference>